<evidence type="ECO:0000256" key="4">
    <source>
        <dbReference type="ARBA" id="ARBA00023098"/>
    </source>
</evidence>
<protein>
    <submittedName>
        <fullName evidence="7">1-acyl-sn-glycerol-3-phosphate acyltransferase</fullName>
    </submittedName>
</protein>
<accession>A0A927JE12</accession>
<sequence>MTSSTRHHWYPSSPCGCGCLPAERETVPALVVARRCARLALALASAPVLLGARPCLPQSVKGERQRTFFRQLLGALGITVRVHDRRGGLEEGRAQGLIVSNHISWLDPLVISTTVSASFVARADLVEWPIVGSLARWARTIPVRRESLRDLPRALDLVTERLRRGERVAVFPEGTTWCGRSWGRLRPAFFQSALDAGAWVHPVHVRYLTQDGEVTTVPSFVGDDGLAASIGRVLSQRSLVVELTLLAPELAVGDRKLLAQRCDRSLRSAEHSAEREAGLRLMAVGHTERTAA</sequence>
<evidence type="ECO:0000313" key="7">
    <source>
        <dbReference type="EMBL" id="MBD8507539.1"/>
    </source>
</evidence>
<organism evidence="7 8">
    <name type="scientific">Lolliginicoccus lacisalsi</name>
    <dbReference type="NCBI Taxonomy" id="2742202"/>
    <lineage>
        <taxon>Bacteria</taxon>
        <taxon>Bacillati</taxon>
        <taxon>Actinomycetota</taxon>
        <taxon>Actinomycetes</taxon>
        <taxon>Mycobacteriales</taxon>
        <taxon>Hoyosellaceae</taxon>
        <taxon>Lolliginicoccus</taxon>
    </lineage>
</organism>
<dbReference type="GO" id="GO:0006654">
    <property type="term" value="P:phosphatidic acid biosynthetic process"/>
    <property type="evidence" value="ECO:0007669"/>
    <property type="project" value="TreeGrafter"/>
</dbReference>
<keyword evidence="4" id="KW-0443">Lipid metabolism</keyword>
<keyword evidence="8" id="KW-1185">Reference proteome</keyword>
<dbReference type="SMART" id="SM00563">
    <property type="entry name" value="PlsC"/>
    <property type="match status" value="1"/>
</dbReference>
<keyword evidence="5 7" id="KW-0012">Acyltransferase</keyword>
<evidence type="ECO:0000256" key="1">
    <source>
        <dbReference type="ARBA" id="ARBA00005189"/>
    </source>
</evidence>
<dbReference type="AlphaFoldDB" id="A0A927JE12"/>
<keyword evidence="2" id="KW-0444">Lipid biosynthesis</keyword>
<gene>
    <name evidence="7" type="ORF">HT102_13705</name>
</gene>
<dbReference type="PANTHER" id="PTHR10434">
    <property type="entry name" value="1-ACYL-SN-GLYCEROL-3-PHOSPHATE ACYLTRANSFERASE"/>
    <property type="match status" value="1"/>
</dbReference>
<evidence type="ECO:0000256" key="3">
    <source>
        <dbReference type="ARBA" id="ARBA00022679"/>
    </source>
</evidence>
<proteinExistence type="predicted"/>
<dbReference type="CDD" id="cd07989">
    <property type="entry name" value="LPLAT_AGPAT-like"/>
    <property type="match status" value="1"/>
</dbReference>
<dbReference type="Proteomes" id="UP000642993">
    <property type="component" value="Unassembled WGS sequence"/>
</dbReference>
<dbReference type="GO" id="GO:0003841">
    <property type="term" value="F:1-acylglycerol-3-phosphate O-acyltransferase activity"/>
    <property type="evidence" value="ECO:0007669"/>
    <property type="project" value="TreeGrafter"/>
</dbReference>
<dbReference type="PANTHER" id="PTHR10434:SF64">
    <property type="entry name" value="1-ACYL-SN-GLYCEROL-3-PHOSPHATE ACYLTRANSFERASE-RELATED"/>
    <property type="match status" value="1"/>
</dbReference>
<evidence type="ECO:0000259" key="6">
    <source>
        <dbReference type="SMART" id="SM00563"/>
    </source>
</evidence>
<dbReference type="EMBL" id="JACYWE010000009">
    <property type="protein sequence ID" value="MBD8507539.1"/>
    <property type="molecule type" value="Genomic_DNA"/>
</dbReference>
<feature type="domain" description="Phospholipid/glycerol acyltransferase" evidence="6">
    <location>
        <begin position="96"/>
        <end position="208"/>
    </location>
</feature>
<name>A0A927JE12_9ACTN</name>
<evidence type="ECO:0000256" key="2">
    <source>
        <dbReference type="ARBA" id="ARBA00022516"/>
    </source>
</evidence>
<dbReference type="InterPro" id="IPR002123">
    <property type="entry name" value="Plipid/glycerol_acylTrfase"/>
</dbReference>
<dbReference type="Pfam" id="PF01553">
    <property type="entry name" value="Acyltransferase"/>
    <property type="match status" value="1"/>
</dbReference>
<dbReference type="RefSeq" id="WP_192040007.1">
    <property type="nucleotide sequence ID" value="NZ_JACYWE010000009.1"/>
</dbReference>
<evidence type="ECO:0000256" key="5">
    <source>
        <dbReference type="ARBA" id="ARBA00023315"/>
    </source>
</evidence>
<comment type="caution">
    <text evidence="7">The sequence shown here is derived from an EMBL/GenBank/DDBJ whole genome shotgun (WGS) entry which is preliminary data.</text>
</comment>
<dbReference type="SUPFAM" id="SSF69593">
    <property type="entry name" value="Glycerol-3-phosphate (1)-acyltransferase"/>
    <property type="match status" value="1"/>
</dbReference>
<evidence type="ECO:0000313" key="8">
    <source>
        <dbReference type="Proteomes" id="UP000642993"/>
    </source>
</evidence>
<keyword evidence="3" id="KW-0808">Transferase</keyword>
<reference evidence="7" key="1">
    <citation type="submission" date="2020-09" db="EMBL/GenBank/DDBJ databases">
        <title>Hoyosella lacisalsi sp. nov., a halotolerant actinobacterium isolated from soil of Lake Gudzhirganskoe.</title>
        <authorList>
            <person name="Yang Q."/>
            <person name="Guo P.Y."/>
            <person name="Liu S.W."/>
            <person name="Li F.N."/>
            <person name="Sun C.H."/>
        </authorList>
    </citation>
    <scope>NUCLEOTIDE SEQUENCE</scope>
    <source>
        <strain evidence="7">G463</strain>
    </source>
</reference>
<comment type="pathway">
    <text evidence="1">Lipid metabolism.</text>
</comment>